<proteinExistence type="predicted"/>
<comment type="caution">
    <text evidence="2">The sequence shown here is derived from an EMBL/GenBank/DDBJ whole genome shotgun (WGS) entry which is preliminary data.</text>
</comment>
<name>A0A6N8IP59_9BURK</name>
<organism evidence="2 3">
    <name type="scientific">Ramlibacter pinisoli</name>
    <dbReference type="NCBI Taxonomy" id="2682844"/>
    <lineage>
        <taxon>Bacteria</taxon>
        <taxon>Pseudomonadati</taxon>
        <taxon>Pseudomonadota</taxon>
        <taxon>Betaproteobacteria</taxon>
        <taxon>Burkholderiales</taxon>
        <taxon>Comamonadaceae</taxon>
        <taxon>Ramlibacter</taxon>
    </lineage>
</organism>
<dbReference type="RefSeq" id="WP_157396706.1">
    <property type="nucleotide sequence ID" value="NZ_WSEL01000003.1"/>
</dbReference>
<protein>
    <submittedName>
        <fullName evidence="2">Uncharacterized protein</fullName>
    </submittedName>
</protein>
<evidence type="ECO:0000313" key="2">
    <source>
        <dbReference type="EMBL" id="MVQ28627.1"/>
    </source>
</evidence>
<dbReference type="EMBL" id="WSEL01000003">
    <property type="protein sequence ID" value="MVQ28627.1"/>
    <property type="molecule type" value="Genomic_DNA"/>
</dbReference>
<sequence>MARDDSPQRDPENKRSPSATRTARANAWGPRRGKSGYGLDSIRPHLMAQIERQKLLHPTFPPEPPLRGEDE</sequence>
<keyword evidence="3" id="KW-1185">Reference proteome</keyword>
<dbReference type="AlphaFoldDB" id="A0A6N8IP59"/>
<gene>
    <name evidence="2" type="ORF">GON04_04170</name>
</gene>
<feature type="compositionally biased region" description="Basic and acidic residues" evidence="1">
    <location>
        <begin position="1"/>
        <end position="15"/>
    </location>
</feature>
<evidence type="ECO:0000313" key="3">
    <source>
        <dbReference type="Proteomes" id="UP000469385"/>
    </source>
</evidence>
<reference evidence="2 3" key="1">
    <citation type="submission" date="2019-12" db="EMBL/GenBank/DDBJ databases">
        <authorList>
            <person name="Huq M.A."/>
        </authorList>
    </citation>
    <scope>NUCLEOTIDE SEQUENCE [LARGE SCALE GENOMIC DNA]</scope>
    <source>
        <strain evidence="2 3">MAH-25</strain>
    </source>
</reference>
<feature type="region of interest" description="Disordered" evidence="1">
    <location>
        <begin position="52"/>
        <end position="71"/>
    </location>
</feature>
<feature type="region of interest" description="Disordered" evidence="1">
    <location>
        <begin position="1"/>
        <end position="43"/>
    </location>
</feature>
<evidence type="ECO:0000256" key="1">
    <source>
        <dbReference type="SAM" id="MobiDB-lite"/>
    </source>
</evidence>
<accession>A0A6N8IP59</accession>
<dbReference type="Proteomes" id="UP000469385">
    <property type="component" value="Unassembled WGS sequence"/>
</dbReference>